<evidence type="ECO:0000256" key="1">
    <source>
        <dbReference type="ARBA" id="ARBA00038376"/>
    </source>
</evidence>
<dbReference type="EMBL" id="MLKD01000005">
    <property type="protein sequence ID" value="OQE26622.1"/>
    <property type="molecule type" value="Genomic_DNA"/>
</dbReference>
<evidence type="ECO:0000313" key="3">
    <source>
        <dbReference type="EMBL" id="OQE26622.1"/>
    </source>
</evidence>
<gene>
    <name evidence="3" type="ORF">PENSTE_c005G10094</name>
</gene>
<organism evidence="3 4">
    <name type="scientific">Penicillium steckii</name>
    <dbReference type="NCBI Taxonomy" id="303698"/>
    <lineage>
        <taxon>Eukaryota</taxon>
        <taxon>Fungi</taxon>
        <taxon>Dikarya</taxon>
        <taxon>Ascomycota</taxon>
        <taxon>Pezizomycotina</taxon>
        <taxon>Eurotiomycetes</taxon>
        <taxon>Eurotiomycetidae</taxon>
        <taxon>Eurotiales</taxon>
        <taxon>Aspergillaceae</taxon>
        <taxon>Penicillium</taxon>
    </lineage>
</organism>
<comment type="caution">
    <text evidence="3">The sequence shown here is derived from an EMBL/GenBank/DDBJ whole genome shotgun (WGS) entry which is preliminary data.</text>
</comment>
<name>A0A1V6TJQ5_9EURO</name>
<reference evidence="4" key="1">
    <citation type="journal article" date="2017" name="Nat. Microbiol.">
        <title>Global analysis of biosynthetic gene clusters reveals vast potential of secondary metabolite production in Penicillium species.</title>
        <authorList>
            <person name="Nielsen J.C."/>
            <person name="Grijseels S."/>
            <person name="Prigent S."/>
            <person name="Ji B."/>
            <person name="Dainat J."/>
            <person name="Nielsen K.F."/>
            <person name="Frisvad J.C."/>
            <person name="Workman M."/>
            <person name="Nielsen J."/>
        </authorList>
    </citation>
    <scope>NUCLEOTIDE SEQUENCE [LARGE SCALE GENOMIC DNA]</scope>
    <source>
        <strain evidence="4">IBT 24891</strain>
    </source>
</reference>
<dbReference type="SUPFAM" id="SSF51735">
    <property type="entry name" value="NAD(P)-binding Rossmann-fold domains"/>
    <property type="match status" value="1"/>
</dbReference>
<dbReference type="PANTHER" id="PTHR43355:SF2">
    <property type="entry name" value="FLAVIN REDUCTASE (NADPH)"/>
    <property type="match status" value="1"/>
</dbReference>
<dbReference type="Pfam" id="PF13460">
    <property type="entry name" value="NAD_binding_10"/>
    <property type="match status" value="1"/>
</dbReference>
<keyword evidence="4" id="KW-1185">Reference proteome</keyword>
<dbReference type="GO" id="GO:0042602">
    <property type="term" value="F:riboflavin reductase (NADPH) activity"/>
    <property type="evidence" value="ECO:0007669"/>
    <property type="project" value="TreeGrafter"/>
</dbReference>
<dbReference type="PANTHER" id="PTHR43355">
    <property type="entry name" value="FLAVIN REDUCTASE (NADPH)"/>
    <property type="match status" value="1"/>
</dbReference>
<dbReference type="STRING" id="303698.A0A1V6TJQ5"/>
<dbReference type="GO" id="GO:0004074">
    <property type="term" value="F:biliverdin reductase [NAD(P)H] activity"/>
    <property type="evidence" value="ECO:0007669"/>
    <property type="project" value="TreeGrafter"/>
</dbReference>
<sequence>MHFLVFGATGAIGSIFCEKALEENHTLTVFVRTQRKLPTEVANNGRVTIIEGSLEDEETLDKVSRCGADAFVSFAGPPYGNKGKPLTDGYKAQIPKLVSQGTKRVLILCTPSFKGSYDVASLKWRVGEWTMKAFPSTRGQFDEMVSVGDYITSLSAEEAKWTLFRVGGLTNGESRPVEATFLGSGQDNMWISRASVAQWVMDEAIQDKWVGEMPYICN</sequence>
<protein>
    <recommendedName>
        <fullName evidence="2">NAD(P)-binding domain-containing protein</fullName>
    </recommendedName>
</protein>
<dbReference type="Gene3D" id="3.40.50.720">
    <property type="entry name" value="NAD(P)-binding Rossmann-like Domain"/>
    <property type="match status" value="1"/>
</dbReference>
<proteinExistence type="inferred from homology"/>
<dbReference type="OrthoDB" id="10254221at2759"/>
<accession>A0A1V6TJQ5</accession>
<dbReference type="InterPro" id="IPR051606">
    <property type="entry name" value="Polyketide_Oxido-like"/>
</dbReference>
<feature type="domain" description="NAD(P)-binding" evidence="2">
    <location>
        <begin position="7"/>
        <end position="202"/>
    </location>
</feature>
<comment type="similarity">
    <text evidence="1">Belongs to the avfA family.</text>
</comment>
<dbReference type="Proteomes" id="UP000191285">
    <property type="component" value="Unassembled WGS sequence"/>
</dbReference>
<evidence type="ECO:0000313" key="4">
    <source>
        <dbReference type="Proteomes" id="UP000191285"/>
    </source>
</evidence>
<dbReference type="InterPro" id="IPR016040">
    <property type="entry name" value="NAD(P)-bd_dom"/>
</dbReference>
<dbReference type="AlphaFoldDB" id="A0A1V6TJQ5"/>
<dbReference type="InterPro" id="IPR036291">
    <property type="entry name" value="NAD(P)-bd_dom_sf"/>
</dbReference>
<evidence type="ECO:0000259" key="2">
    <source>
        <dbReference type="Pfam" id="PF13460"/>
    </source>
</evidence>